<dbReference type="InterPro" id="IPR013083">
    <property type="entry name" value="Znf_RING/FYVE/PHD"/>
</dbReference>
<feature type="domain" description="RING-type" evidence="5">
    <location>
        <begin position="110"/>
        <end position="158"/>
    </location>
</feature>
<keyword evidence="2 4" id="KW-0863">Zinc-finger</keyword>
<dbReference type="InterPro" id="IPR051188">
    <property type="entry name" value="PHD-type_Zinc_Finger"/>
</dbReference>
<dbReference type="GO" id="GO:0008270">
    <property type="term" value="F:zinc ion binding"/>
    <property type="evidence" value="ECO:0007669"/>
    <property type="project" value="UniProtKB-KW"/>
</dbReference>
<dbReference type="AlphaFoldDB" id="A0A091TTB9"/>
<dbReference type="OrthoDB" id="512616at2759"/>
<dbReference type="PROSITE" id="PS50089">
    <property type="entry name" value="ZF_RING_2"/>
    <property type="match status" value="1"/>
</dbReference>
<dbReference type="PANTHER" id="PTHR12420">
    <property type="entry name" value="PHD FINGER PROTEIN"/>
    <property type="match status" value="1"/>
</dbReference>
<keyword evidence="1" id="KW-0479">Metal-binding</keyword>
<protein>
    <submittedName>
        <fullName evidence="6">G2/M phase-specific E3 ubiquitin-protein ligase</fullName>
    </submittedName>
</protein>
<proteinExistence type="predicted"/>
<dbReference type="Pfam" id="PF26054">
    <property type="entry name" value="PHD_G2E3"/>
    <property type="match status" value="1"/>
</dbReference>
<organism evidence="6 7">
    <name type="scientific">Phoenicopterus ruber ruber</name>
    <dbReference type="NCBI Taxonomy" id="9218"/>
    <lineage>
        <taxon>Eukaryota</taxon>
        <taxon>Metazoa</taxon>
        <taxon>Chordata</taxon>
        <taxon>Craniata</taxon>
        <taxon>Vertebrata</taxon>
        <taxon>Euteleostomi</taxon>
        <taxon>Archelosauria</taxon>
        <taxon>Archosauria</taxon>
        <taxon>Dinosauria</taxon>
        <taxon>Saurischia</taxon>
        <taxon>Theropoda</taxon>
        <taxon>Coelurosauria</taxon>
        <taxon>Aves</taxon>
        <taxon>Neognathae</taxon>
        <taxon>Neoaves</taxon>
        <taxon>Mirandornithes</taxon>
        <taxon>Phoenicopteriformes</taxon>
        <taxon>Phoenicopteridae</taxon>
        <taxon>Phoenicopterus</taxon>
    </lineage>
</organism>
<name>A0A091TTB9_PHORB</name>
<reference evidence="6 7" key="1">
    <citation type="submission" date="2014-04" db="EMBL/GenBank/DDBJ databases">
        <title>Genome evolution of avian class.</title>
        <authorList>
            <person name="Zhang G."/>
            <person name="Li C."/>
        </authorList>
    </citation>
    <scope>NUCLEOTIDE SEQUENCE [LARGE SCALE GENOMIC DNA]</scope>
    <source>
        <strain evidence="6">BGI_N337</strain>
    </source>
</reference>
<dbReference type="EMBL" id="KK403695">
    <property type="protein sequence ID" value="KFQ81032.1"/>
    <property type="molecule type" value="Genomic_DNA"/>
</dbReference>
<feature type="non-terminal residue" evidence="6">
    <location>
        <position position="245"/>
    </location>
</feature>
<dbReference type="Gene3D" id="3.30.40.10">
    <property type="entry name" value="Zinc/RING finger domain, C3HC4 (zinc finger)"/>
    <property type="match status" value="1"/>
</dbReference>
<feature type="non-terminal residue" evidence="6">
    <location>
        <position position="1"/>
    </location>
</feature>
<gene>
    <name evidence="6" type="ORF">N337_04247</name>
</gene>
<evidence type="ECO:0000259" key="5">
    <source>
        <dbReference type="PROSITE" id="PS50089"/>
    </source>
</evidence>
<keyword evidence="3" id="KW-0862">Zinc</keyword>
<evidence type="ECO:0000256" key="4">
    <source>
        <dbReference type="PROSITE-ProRule" id="PRU00175"/>
    </source>
</evidence>
<keyword evidence="7" id="KW-1185">Reference proteome</keyword>
<evidence type="ECO:0000313" key="6">
    <source>
        <dbReference type="EMBL" id="KFQ81032.1"/>
    </source>
</evidence>
<dbReference type="GO" id="GO:0005634">
    <property type="term" value="C:nucleus"/>
    <property type="evidence" value="ECO:0007669"/>
    <property type="project" value="TreeGrafter"/>
</dbReference>
<evidence type="ECO:0000256" key="3">
    <source>
        <dbReference type="ARBA" id="ARBA00022833"/>
    </source>
</evidence>
<dbReference type="Proteomes" id="UP000053700">
    <property type="component" value="Unassembled WGS sequence"/>
</dbReference>
<evidence type="ECO:0000256" key="1">
    <source>
        <dbReference type="ARBA" id="ARBA00022723"/>
    </source>
</evidence>
<dbReference type="InterPro" id="IPR001841">
    <property type="entry name" value="Znf_RING"/>
</dbReference>
<dbReference type="InterPro" id="IPR011011">
    <property type="entry name" value="Znf_FYVE_PHD"/>
</dbReference>
<evidence type="ECO:0000256" key="2">
    <source>
        <dbReference type="ARBA" id="ARBA00022771"/>
    </source>
</evidence>
<dbReference type="SUPFAM" id="SSF57903">
    <property type="entry name" value="FYVE/PHD zinc finger"/>
    <property type="match status" value="1"/>
</dbReference>
<dbReference type="PANTHER" id="PTHR12420:SF47">
    <property type="entry name" value="PHD FINGER PROTEIN 7"/>
    <property type="match status" value="1"/>
</dbReference>
<accession>A0A091TTB9</accession>
<dbReference type="InterPro" id="IPR059102">
    <property type="entry name" value="PHD_PHF7/G2E3-like"/>
</dbReference>
<sequence length="245" mass="28016">CMLCRQAEADPDICGWKSAKKGLCAHAYCLFLANGLFLQEHRNGFLIKDTKHAIQEAAQKLLCPPCHCQGRTQHFPLHLVHPFHLPPRSFCWEHCPEQAVQATPEQNSICIICLDLVEEKKSYHTMVCPACQHAWFHRSCIQKQAIHAGICFRCLHCQNKDLFVMEMLTMGIRISKRLPSWESDQACGLIYQRHSYCSARRCLCLGGRQQAEEEGSWQLLLCSSCAAKGIHRRCSYLRNSATTWE</sequence>
<evidence type="ECO:0000313" key="7">
    <source>
        <dbReference type="Proteomes" id="UP000053700"/>
    </source>
</evidence>